<reference evidence="2" key="1">
    <citation type="submission" date="2021-04" db="EMBL/GenBank/DDBJ databases">
        <authorList>
            <person name="Chebbi M.A.C M."/>
        </authorList>
    </citation>
    <scope>NUCLEOTIDE SEQUENCE</scope>
</reference>
<dbReference type="AlphaFoldDB" id="A0A8J2HFS0"/>
<gene>
    <name evidence="2" type="ORF">HICCMSTLAB_LOCUS6802</name>
</gene>
<evidence type="ECO:0000256" key="1">
    <source>
        <dbReference type="SAM" id="MobiDB-lite"/>
    </source>
</evidence>
<dbReference type="OrthoDB" id="5964374at2759"/>
<comment type="caution">
    <text evidence="2">The sequence shown here is derived from an EMBL/GenBank/DDBJ whole genome shotgun (WGS) entry which is preliminary data.</text>
</comment>
<organism evidence="2 3">
    <name type="scientific">Cotesia congregata</name>
    <name type="common">Parasitoid wasp</name>
    <name type="synonym">Apanteles congregatus</name>
    <dbReference type="NCBI Taxonomy" id="51543"/>
    <lineage>
        <taxon>Eukaryota</taxon>
        <taxon>Metazoa</taxon>
        <taxon>Ecdysozoa</taxon>
        <taxon>Arthropoda</taxon>
        <taxon>Hexapoda</taxon>
        <taxon>Insecta</taxon>
        <taxon>Pterygota</taxon>
        <taxon>Neoptera</taxon>
        <taxon>Endopterygota</taxon>
        <taxon>Hymenoptera</taxon>
        <taxon>Apocrita</taxon>
        <taxon>Ichneumonoidea</taxon>
        <taxon>Braconidae</taxon>
        <taxon>Microgastrinae</taxon>
        <taxon>Cotesia</taxon>
    </lineage>
</organism>
<dbReference type="EMBL" id="CAJNRD030001120">
    <property type="protein sequence ID" value="CAG5093412.1"/>
    <property type="molecule type" value="Genomic_DNA"/>
</dbReference>
<feature type="compositionally biased region" description="Low complexity" evidence="1">
    <location>
        <begin position="138"/>
        <end position="149"/>
    </location>
</feature>
<evidence type="ECO:0000313" key="2">
    <source>
        <dbReference type="EMBL" id="CAG5093412.1"/>
    </source>
</evidence>
<name>A0A8J2HFS0_COTCN</name>
<sequence length="276" mass="31421">MWDFEGFSMMPEPLGTVVSDDIWKKFDMDALHSSEGYVHVNFSSFDIIPEPFDDTDCSDYPEIRHHDCMWAGLCISKEHNKILSTKNQRISPPRIVQAGKSLLKSRSSSDSMDHLQQEKFFMKNQHQRMDSLESDGGSPRSESPQTSSESSEDDSDSERDIPTFKHDQFSINEKLIECISAPVSEVTGQCVRSSLKIKVKVNETDNDESIDTRNNINTSKQTEVSNTLIDHCYYINHPTSIKKLDYLGVQTPSDSGECKFIFIIYNKSHFGNDVIE</sequence>
<evidence type="ECO:0000313" key="3">
    <source>
        <dbReference type="Proteomes" id="UP000786811"/>
    </source>
</evidence>
<accession>A0A8J2HFS0</accession>
<keyword evidence="3" id="KW-1185">Reference proteome</keyword>
<protein>
    <submittedName>
        <fullName evidence="2">Uncharacterized protein</fullName>
    </submittedName>
</protein>
<dbReference type="Proteomes" id="UP000786811">
    <property type="component" value="Unassembled WGS sequence"/>
</dbReference>
<proteinExistence type="predicted"/>
<feature type="region of interest" description="Disordered" evidence="1">
    <location>
        <begin position="126"/>
        <end position="164"/>
    </location>
</feature>